<dbReference type="InterPro" id="IPR029017">
    <property type="entry name" value="Enolase-like_N"/>
</dbReference>
<dbReference type="PANTHER" id="PTHR48080:SF2">
    <property type="entry name" value="D-GALACTONATE DEHYDRATASE"/>
    <property type="match status" value="1"/>
</dbReference>
<gene>
    <name evidence="3" type="ORF">HRQ91_05775</name>
</gene>
<dbReference type="AlphaFoldDB" id="A0A975F407"/>
<accession>A0A975F407</accession>
<feature type="domain" description="Mandelate racemase/muconate lactonizing enzyme C-terminal" evidence="2">
    <location>
        <begin position="147"/>
        <end position="250"/>
    </location>
</feature>
<reference evidence="3 4" key="1">
    <citation type="journal article" date="2021" name="Microbiol. Resour. Announc.">
        <title>Complete Genome Sequences of Three Human Oral Treponema parvum Isolates.</title>
        <authorList>
            <person name="Zeng H."/>
            <person name="Watt R.M."/>
        </authorList>
    </citation>
    <scope>NUCLEOTIDE SEQUENCE [LARGE SCALE GENOMIC DNA]</scope>
    <source>
        <strain evidence="3 4">ATCC 700770</strain>
    </source>
</reference>
<evidence type="ECO:0000256" key="1">
    <source>
        <dbReference type="ARBA" id="ARBA00023239"/>
    </source>
</evidence>
<dbReference type="SUPFAM" id="SSF54826">
    <property type="entry name" value="Enolase N-terminal domain-like"/>
    <property type="match status" value="1"/>
</dbReference>
<dbReference type="Proteomes" id="UP000671908">
    <property type="component" value="Chromosome"/>
</dbReference>
<dbReference type="InterPro" id="IPR013342">
    <property type="entry name" value="Mandelate_racemase_C"/>
</dbReference>
<organism evidence="3 4">
    <name type="scientific">Treponema parvum</name>
    <dbReference type="NCBI Taxonomy" id="138851"/>
    <lineage>
        <taxon>Bacteria</taxon>
        <taxon>Pseudomonadati</taxon>
        <taxon>Spirochaetota</taxon>
        <taxon>Spirochaetia</taxon>
        <taxon>Spirochaetales</taxon>
        <taxon>Treponemataceae</taxon>
        <taxon>Treponema</taxon>
    </lineage>
</organism>
<dbReference type="InterPro" id="IPR036849">
    <property type="entry name" value="Enolase-like_C_sf"/>
</dbReference>
<dbReference type="SUPFAM" id="SSF51604">
    <property type="entry name" value="Enolase C-terminal domain-like"/>
    <property type="match status" value="1"/>
</dbReference>
<dbReference type="Gene3D" id="3.30.390.10">
    <property type="entry name" value="Enolase-like, N-terminal domain"/>
    <property type="match status" value="1"/>
</dbReference>
<dbReference type="Pfam" id="PF02746">
    <property type="entry name" value="MR_MLE_N"/>
    <property type="match status" value="1"/>
</dbReference>
<dbReference type="RefSeq" id="WP_210120669.1">
    <property type="nucleotide sequence ID" value="NZ_CP054142.1"/>
</dbReference>
<dbReference type="Pfam" id="PF13378">
    <property type="entry name" value="MR_MLE_C"/>
    <property type="match status" value="1"/>
</dbReference>
<proteinExistence type="predicted"/>
<keyword evidence="1" id="KW-0456">Lyase</keyword>
<dbReference type="GO" id="GO:0016829">
    <property type="term" value="F:lyase activity"/>
    <property type="evidence" value="ECO:0007669"/>
    <property type="project" value="UniProtKB-KW"/>
</dbReference>
<dbReference type="KEGG" id="tpav:HRQ91_05775"/>
<dbReference type="EMBL" id="CP054142">
    <property type="protein sequence ID" value="QTQ14001.1"/>
    <property type="molecule type" value="Genomic_DNA"/>
</dbReference>
<keyword evidence="4" id="KW-1185">Reference proteome</keyword>
<dbReference type="SMART" id="SM00922">
    <property type="entry name" value="MR_MLE"/>
    <property type="match status" value="1"/>
</dbReference>
<dbReference type="Gene3D" id="3.20.20.120">
    <property type="entry name" value="Enolase-like C-terminal domain"/>
    <property type="match status" value="1"/>
</dbReference>
<dbReference type="InterPro" id="IPR034593">
    <property type="entry name" value="DgoD-like"/>
</dbReference>
<dbReference type="PANTHER" id="PTHR48080">
    <property type="entry name" value="D-GALACTONATE DEHYDRATASE-RELATED"/>
    <property type="match status" value="1"/>
</dbReference>
<protein>
    <submittedName>
        <fullName evidence="3">Enolase</fullName>
    </submittedName>
</protein>
<evidence type="ECO:0000259" key="2">
    <source>
        <dbReference type="SMART" id="SM00922"/>
    </source>
</evidence>
<dbReference type="InterPro" id="IPR013341">
    <property type="entry name" value="Mandelate_racemase_N_dom"/>
</dbReference>
<sequence>MKIIKAEAFKIHFKSVMVRDAEGHSHPGKEHDATAGFLRITCDDGTEGCAVGGNMNVDILQNVVCPAIIGEDPFFHERIWQRMRTWQRLHSTFTDRSLCALDLALWDICGKKCSKPIYKLLGGFREKVPAYASIMVGDNFEGGLNTPQSYADFSLKLLKKGYKAIKLHTWMPPIIPEPDPKLDVAACRAVREAVGPDIELMLDPYHDYTRQEAYYIAKELEKLNFLWMEEPMDEHSMSSYRWLTKEVDLPICGPETVEGKNRSRAEWVISGASDIGRAGAEVTGGITSLMKSVHLYESFGMSIELHGNTIGNLHVLGAMPIAGKYYERGLLHPFLDYDKPKPWFKSIYDPLNADGTVTIPSKPGLGWDLDYDYILNNRIK</sequence>
<evidence type="ECO:0000313" key="3">
    <source>
        <dbReference type="EMBL" id="QTQ14001.1"/>
    </source>
</evidence>
<name>A0A975F407_9SPIR</name>
<evidence type="ECO:0000313" key="4">
    <source>
        <dbReference type="Proteomes" id="UP000671908"/>
    </source>
</evidence>
<dbReference type="InterPro" id="IPR029065">
    <property type="entry name" value="Enolase_C-like"/>
</dbReference>